<accession>A0A8J7GG52</accession>
<sequence length="214" mass="22700">MTTAVIGDADVLATWPTPFYQHDLTATRDPAEVAEINTQLRELILSREHDQTPVTFAVIGATKTSLDILQLNHPAVDWLRARIGEAVQAIAGSVGATTPTEAQVDVVAEGWAVVYRDGASHRLHTHHASAWSGTYYIATGGVDGDAGHLQVIDPRPAAIARHASGGVHAVEPKPGLLVAFPSWLPHSVKATVRSGGGLRICVAFNAAYVERIAP</sequence>
<dbReference type="AlphaFoldDB" id="A0A8J7GG52"/>
<name>A0A8J7GG52_9ACTN</name>
<dbReference type="Proteomes" id="UP000622552">
    <property type="component" value="Unassembled WGS sequence"/>
</dbReference>
<dbReference type="EMBL" id="JADOUF010000001">
    <property type="protein sequence ID" value="MBG6138339.1"/>
    <property type="molecule type" value="Genomic_DNA"/>
</dbReference>
<dbReference type="NCBIfam" id="TIGR02466">
    <property type="entry name" value="TIGR02466 family protein"/>
    <property type="match status" value="1"/>
</dbReference>
<comment type="caution">
    <text evidence="1">The sequence shown here is derived from an EMBL/GenBank/DDBJ whole genome shotgun (WGS) entry which is preliminary data.</text>
</comment>
<evidence type="ECO:0000313" key="2">
    <source>
        <dbReference type="Proteomes" id="UP000622552"/>
    </source>
</evidence>
<reference evidence="1" key="1">
    <citation type="submission" date="2020-11" db="EMBL/GenBank/DDBJ databases">
        <title>Sequencing the genomes of 1000 actinobacteria strains.</title>
        <authorList>
            <person name="Klenk H.-P."/>
        </authorList>
    </citation>
    <scope>NUCLEOTIDE SEQUENCE</scope>
    <source>
        <strain evidence="1">DSM 45356</strain>
    </source>
</reference>
<dbReference type="RefSeq" id="WP_197005113.1">
    <property type="nucleotide sequence ID" value="NZ_BONS01000017.1"/>
</dbReference>
<dbReference type="Gene3D" id="2.60.120.620">
    <property type="entry name" value="q2cbj1_9rhob like domain"/>
    <property type="match status" value="1"/>
</dbReference>
<dbReference type="InterPro" id="IPR012668">
    <property type="entry name" value="CHP02466"/>
</dbReference>
<proteinExistence type="predicted"/>
<dbReference type="Pfam" id="PF13759">
    <property type="entry name" value="2OG-FeII_Oxy_5"/>
    <property type="match status" value="1"/>
</dbReference>
<evidence type="ECO:0000313" key="1">
    <source>
        <dbReference type="EMBL" id="MBG6138339.1"/>
    </source>
</evidence>
<keyword evidence="2" id="KW-1185">Reference proteome</keyword>
<protein>
    <submittedName>
        <fullName evidence="1">Uncharacterized protein (TIGR02466 family)</fullName>
    </submittedName>
</protein>
<gene>
    <name evidence="1" type="ORF">IW245_004533</name>
</gene>
<organism evidence="1 2">
    <name type="scientific">Longispora fulva</name>
    <dbReference type="NCBI Taxonomy" id="619741"/>
    <lineage>
        <taxon>Bacteria</taxon>
        <taxon>Bacillati</taxon>
        <taxon>Actinomycetota</taxon>
        <taxon>Actinomycetes</taxon>
        <taxon>Micromonosporales</taxon>
        <taxon>Micromonosporaceae</taxon>
        <taxon>Longispora</taxon>
    </lineage>
</organism>